<evidence type="ECO:0000256" key="3">
    <source>
        <dbReference type="ARBA" id="ARBA00022692"/>
    </source>
</evidence>
<organism evidence="7 8">
    <name type="scientific">Nitrospina watsonii</name>
    <dbReference type="NCBI Taxonomy" id="1323948"/>
    <lineage>
        <taxon>Bacteria</taxon>
        <taxon>Pseudomonadati</taxon>
        <taxon>Nitrospinota/Tectimicrobiota group</taxon>
        <taxon>Nitrospinota</taxon>
        <taxon>Nitrospinia</taxon>
        <taxon>Nitrospinales</taxon>
        <taxon>Nitrospinaceae</taxon>
        <taxon>Nitrospina</taxon>
    </lineage>
</organism>
<evidence type="ECO:0000256" key="1">
    <source>
        <dbReference type="ARBA" id="ARBA00004167"/>
    </source>
</evidence>
<reference evidence="7 8" key="1">
    <citation type="submission" date="2022-09" db="EMBL/GenBank/DDBJ databases">
        <authorList>
            <person name="Kop L."/>
        </authorList>
    </citation>
    <scope>NUCLEOTIDE SEQUENCE [LARGE SCALE GENOMIC DNA]</scope>
    <source>
        <strain evidence="7 8">347</strain>
    </source>
</reference>
<dbReference type="Gene3D" id="1.20.1440.20">
    <property type="entry name" value="LemA-like domain"/>
    <property type="match status" value="1"/>
</dbReference>
<dbReference type="PANTHER" id="PTHR34478:SF1">
    <property type="entry name" value="PROTEIN LEMA"/>
    <property type="match status" value="1"/>
</dbReference>
<evidence type="ECO:0000313" key="8">
    <source>
        <dbReference type="Proteomes" id="UP001157733"/>
    </source>
</evidence>
<evidence type="ECO:0000313" key="7">
    <source>
        <dbReference type="EMBL" id="CAI2718569.1"/>
    </source>
</evidence>
<feature type="transmembrane region" description="Helical" evidence="6">
    <location>
        <begin position="6"/>
        <end position="30"/>
    </location>
</feature>
<evidence type="ECO:0000256" key="5">
    <source>
        <dbReference type="ARBA" id="ARBA00023136"/>
    </source>
</evidence>
<dbReference type="RefSeq" id="WP_282011462.1">
    <property type="nucleotide sequence ID" value="NZ_OX336137.1"/>
</dbReference>
<proteinExistence type="inferred from homology"/>
<gene>
    <name evidence="7" type="ORF">NSPWAT_1710</name>
</gene>
<evidence type="ECO:0000256" key="2">
    <source>
        <dbReference type="ARBA" id="ARBA00008854"/>
    </source>
</evidence>
<keyword evidence="5 6" id="KW-0472">Membrane</keyword>
<dbReference type="SUPFAM" id="SSF140478">
    <property type="entry name" value="LemA-like"/>
    <property type="match status" value="1"/>
</dbReference>
<accession>A0ABN8W130</accession>
<comment type="similarity">
    <text evidence="2">Belongs to the LemA family.</text>
</comment>
<dbReference type="InterPro" id="IPR023353">
    <property type="entry name" value="LemA-like_dom_sf"/>
</dbReference>
<dbReference type="InterPro" id="IPR007156">
    <property type="entry name" value="MamQ_LemA"/>
</dbReference>
<dbReference type="Proteomes" id="UP001157733">
    <property type="component" value="Chromosome"/>
</dbReference>
<keyword evidence="4 6" id="KW-1133">Transmembrane helix</keyword>
<evidence type="ECO:0000256" key="4">
    <source>
        <dbReference type="ARBA" id="ARBA00022989"/>
    </source>
</evidence>
<evidence type="ECO:0000256" key="6">
    <source>
        <dbReference type="SAM" id="Phobius"/>
    </source>
</evidence>
<name>A0ABN8W130_9BACT</name>
<sequence>MSTTTVVILGILGFGLLGIIGYFIMIYNGLISLKENIKKSWANIDVILKQRYDEIPKLISVCESYAQFEKGMLDRLLKARENYVRADGVKEKSKASNQISQALRSVFALAENYPDLKANENFMQLQNRISHLEETLADRREFFNDSVNNYNIRIQQIPDVFVAGMLSYRQEEMFEVAEEERRDVKVNIKLPNFD</sequence>
<protein>
    <submittedName>
        <fullName evidence="7">Conserved LemA domain protein</fullName>
    </submittedName>
</protein>
<dbReference type="EMBL" id="OX336137">
    <property type="protein sequence ID" value="CAI2718569.1"/>
    <property type="molecule type" value="Genomic_DNA"/>
</dbReference>
<keyword evidence="3 6" id="KW-0812">Transmembrane</keyword>
<keyword evidence="8" id="KW-1185">Reference proteome</keyword>
<dbReference type="PANTHER" id="PTHR34478">
    <property type="entry name" value="PROTEIN LEMA"/>
    <property type="match status" value="1"/>
</dbReference>
<dbReference type="Pfam" id="PF04011">
    <property type="entry name" value="LemA"/>
    <property type="match status" value="1"/>
</dbReference>
<comment type="subcellular location">
    <subcellularLocation>
        <location evidence="1">Membrane</location>
        <topology evidence="1">Single-pass membrane protein</topology>
    </subcellularLocation>
</comment>